<dbReference type="RefSeq" id="WP_198314186.1">
    <property type="nucleotide sequence ID" value="NZ_CP021904.1"/>
</dbReference>
<protein>
    <submittedName>
        <fullName evidence="1">Uncharacterized protein</fullName>
    </submittedName>
</protein>
<organism evidence="1 2">
    <name type="scientific">Alkalitalea saponilacus</name>
    <dbReference type="NCBI Taxonomy" id="889453"/>
    <lineage>
        <taxon>Bacteria</taxon>
        <taxon>Pseudomonadati</taxon>
        <taxon>Bacteroidota</taxon>
        <taxon>Bacteroidia</taxon>
        <taxon>Marinilabiliales</taxon>
        <taxon>Marinilabiliaceae</taxon>
        <taxon>Alkalitalea</taxon>
    </lineage>
</organism>
<proteinExistence type="predicted"/>
<sequence length="162" mass="18588">MGFKKISIEKYVELHLKSNPSENKNDLEKRLKSALKDYKNGIKCSCGNDIWVIGSAAVGNSCFTCITGESEPTDDYEIDSAIKKQENRKGQRHIDKMNPSEIHGFFDDDGYEINSELIKKPSLCLTCVHNDDPNEEFLCNMNRIDQKHENEFKCFAYIKIEI</sequence>
<name>A0A1T5HUG2_9BACT</name>
<gene>
    <name evidence="1" type="ORF">SAMN03080601_03625</name>
</gene>
<dbReference type="STRING" id="889453.SAMN03080601_03625"/>
<keyword evidence="2" id="KW-1185">Reference proteome</keyword>
<dbReference type="Proteomes" id="UP000191055">
    <property type="component" value="Unassembled WGS sequence"/>
</dbReference>
<dbReference type="AlphaFoldDB" id="A0A1T5HUG2"/>
<accession>A0A1T5HUG2</accession>
<evidence type="ECO:0000313" key="1">
    <source>
        <dbReference type="EMBL" id="SKC24323.1"/>
    </source>
</evidence>
<evidence type="ECO:0000313" key="2">
    <source>
        <dbReference type="Proteomes" id="UP000191055"/>
    </source>
</evidence>
<dbReference type="EMBL" id="FUYV01000090">
    <property type="protein sequence ID" value="SKC24323.1"/>
    <property type="molecule type" value="Genomic_DNA"/>
</dbReference>
<reference evidence="1 2" key="1">
    <citation type="submission" date="2017-02" db="EMBL/GenBank/DDBJ databases">
        <authorList>
            <person name="Peterson S.W."/>
        </authorList>
    </citation>
    <scope>NUCLEOTIDE SEQUENCE [LARGE SCALE GENOMIC DNA]</scope>
    <source>
        <strain evidence="1 2">DSM 24412</strain>
    </source>
</reference>